<keyword evidence="2" id="KW-1185">Reference proteome</keyword>
<evidence type="ECO:0000313" key="2">
    <source>
        <dbReference type="Proteomes" id="UP000828251"/>
    </source>
</evidence>
<protein>
    <submittedName>
        <fullName evidence="1">Uncharacterized protein</fullName>
    </submittedName>
</protein>
<dbReference type="AlphaFoldDB" id="A0A9D3V664"/>
<organism evidence="1 2">
    <name type="scientific">Gossypium stocksii</name>
    <dbReference type="NCBI Taxonomy" id="47602"/>
    <lineage>
        <taxon>Eukaryota</taxon>
        <taxon>Viridiplantae</taxon>
        <taxon>Streptophyta</taxon>
        <taxon>Embryophyta</taxon>
        <taxon>Tracheophyta</taxon>
        <taxon>Spermatophyta</taxon>
        <taxon>Magnoliopsida</taxon>
        <taxon>eudicotyledons</taxon>
        <taxon>Gunneridae</taxon>
        <taxon>Pentapetalae</taxon>
        <taxon>rosids</taxon>
        <taxon>malvids</taxon>
        <taxon>Malvales</taxon>
        <taxon>Malvaceae</taxon>
        <taxon>Malvoideae</taxon>
        <taxon>Gossypium</taxon>
    </lineage>
</organism>
<evidence type="ECO:0000313" key="1">
    <source>
        <dbReference type="EMBL" id="KAH1072881.1"/>
    </source>
</evidence>
<sequence>MDILVCPSRLEGKNQAFLRAYWIAQQAESIAGQSGYCPMVLRRSLSSPSSKDLRIFNIALLGRQVWCLINCRDTCFKVLSAKYFLDGDVFHPKNMDKPSYTWQSIAKAAATLNEVFS</sequence>
<comment type="caution">
    <text evidence="1">The sequence shown here is derived from an EMBL/GenBank/DDBJ whole genome shotgun (WGS) entry which is preliminary data.</text>
</comment>
<proteinExistence type="predicted"/>
<gene>
    <name evidence="1" type="ORF">J1N35_025209</name>
</gene>
<reference evidence="1 2" key="1">
    <citation type="journal article" date="2021" name="Plant Biotechnol. J.">
        <title>Multi-omics assisted identification of the key and species-specific regulatory components of drought-tolerant mechanisms in Gossypium stocksii.</title>
        <authorList>
            <person name="Yu D."/>
            <person name="Ke L."/>
            <person name="Zhang D."/>
            <person name="Wu Y."/>
            <person name="Sun Y."/>
            <person name="Mei J."/>
            <person name="Sun J."/>
            <person name="Sun Y."/>
        </authorList>
    </citation>
    <scope>NUCLEOTIDE SEQUENCE [LARGE SCALE GENOMIC DNA]</scope>
    <source>
        <strain evidence="2">cv. E1</strain>
        <tissue evidence="1">Leaf</tissue>
    </source>
</reference>
<dbReference type="Proteomes" id="UP000828251">
    <property type="component" value="Unassembled WGS sequence"/>
</dbReference>
<accession>A0A9D3V664</accession>
<dbReference type="EMBL" id="JAIQCV010000008">
    <property type="protein sequence ID" value="KAH1072881.1"/>
    <property type="molecule type" value="Genomic_DNA"/>
</dbReference>
<name>A0A9D3V664_9ROSI</name>